<proteinExistence type="predicted"/>
<sequence length="133" mass="14713">MIARFCQFLIAAIFLVLGGWALVAPASVIELAVTEAYRDDAFITRFALACFGAQAVLFGLVALASKWTSRTFALYAVLLIPFFVFNWYFHYEVPVLTSIGMLDFAGNVVMFIAAIVGWRAALAEERAKTRTFA</sequence>
<evidence type="ECO:0008006" key="4">
    <source>
        <dbReference type="Google" id="ProtNLM"/>
    </source>
</evidence>
<keyword evidence="1" id="KW-0472">Membrane</keyword>
<protein>
    <recommendedName>
        <fullName evidence="4">DoxX family protein</fullName>
    </recommendedName>
</protein>
<name>A0A074NL26_9SPHN</name>
<evidence type="ECO:0000256" key="1">
    <source>
        <dbReference type="SAM" id="Phobius"/>
    </source>
</evidence>
<evidence type="ECO:0000313" key="2">
    <source>
        <dbReference type="EMBL" id="KEO98477.1"/>
    </source>
</evidence>
<feature type="transmembrane region" description="Helical" evidence="1">
    <location>
        <begin position="72"/>
        <end position="89"/>
    </location>
</feature>
<gene>
    <name evidence="2" type="ORF">EH32_05025</name>
</gene>
<dbReference type="KEGG" id="elq:Ga0102493_113052"/>
<keyword evidence="1" id="KW-0812">Transmembrane</keyword>
<reference evidence="2 3" key="1">
    <citation type="submission" date="2014-04" db="EMBL/GenBank/DDBJ databases">
        <title>A comprehensive comparison of genomes of Erythrobacter spp. Strains.</title>
        <authorList>
            <person name="Zheng Q."/>
        </authorList>
    </citation>
    <scope>NUCLEOTIDE SEQUENCE [LARGE SCALE GENOMIC DNA]</scope>
    <source>
        <strain evidence="2 3">DSM 8509</strain>
    </source>
</reference>
<feature type="transmembrane region" description="Helical" evidence="1">
    <location>
        <begin position="41"/>
        <end position="65"/>
    </location>
</feature>
<dbReference type="Proteomes" id="UP000027866">
    <property type="component" value="Unassembled WGS sequence"/>
</dbReference>
<dbReference type="RefSeq" id="WP_034900692.1">
    <property type="nucleotide sequence ID" value="NZ_CP017057.1"/>
</dbReference>
<evidence type="ECO:0000313" key="3">
    <source>
        <dbReference type="Proteomes" id="UP000027866"/>
    </source>
</evidence>
<dbReference type="AlphaFoldDB" id="A0A074NL26"/>
<accession>A0A074NL26</accession>
<keyword evidence="1" id="KW-1133">Transmembrane helix</keyword>
<dbReference type="OrthoDB" id="7594441at2"/>
<keyword evidence="3" id="KW-1185">Reference proteome</keyword>
<dbReference type="PATRIC" id="fig|39960.10.peg.2146"/>
<dbReference type="EMBL" id="JMIX01000003">
    <property type="protein sequence ID" value="KEO98477.1"/>
    <property type="molecule type" value="Genomic_DNA"/>
</dbReference>
<feature type="transmembrane region" description="Helical" evidence="1">
    <location>
        <begin position="95"/>
        <end position="118"/>
    </location>
</feature>
<comment type="caution">
    <text evidence="2">The sequence shown here is derived from an EMBL/GenBank/DDBJ whole genome shotgun (WGS) entry which is preliminary data.</text>
</comment>
<organism evidence="2 3">
    <name type="scientific">Erythrobacter litoralis</name>
    <dbReference type="NCBI Taxonomy" id="39960"/>
    <lineage>
        <taxon>Bacteria</taxon>
        <taxon>Pseudomonadati</taxon>
        <taxon>Pseudomonadota</taxon>
        <taxon>Alphaproteobacteria</taxon>
        <taxon>Sphingomonadales</taxon>
        <taxon>Erythrobacteraceae</taxon>
        <taxon>Erythrobacter/Porphyrobacter group</taxon>
        <taxon>Erythrobacter</taxon>
    </lineage>
</organism>